<evidence type="ECO:0000313" key="3">
    <source>
        <dbReference type="Proteomes" id="UP000054370"/>
    </source>
</evidence>
<sequence>MRKSCINCHFLSKEYVEDNTGRRLCFTIDEQDRNDIRKRKENTVKQYYTVECHKGVWRDSMGKEEFYNRVVKLKRPYCFFFPYQQDMMFAAADELQKREQERNELKRSNMYTRIGLILAAGGLFLNAFVNWCKI</sequence>
<evidence type="ECO:0000256" key="1">
    <source>
        <dbReference type="SAM" id="Phobius"/>
    </source>
</evidence>
<organism evidence="2 3">
    <name type="scientific">Vibrio vulnificus</name>
    <dbReference type="NCBI Taxonomy" id="672"/>
    <lineage>
        <taxon>Bacteria</taxon>
        <taxon>Pseudomonadati</taxon>
        <taxon>Pseudomonadota</taxon>
        <taxon>Gammaproteobacteria</taxon>
        <taxon>Vibrionales</taxon>
        <taxon>Vibrionaceae</taxon>
        <taxon>Vibrio</taxon>
    </lineage>
</organism>
<gene>
    <name evidence="2" type="ORF">AL548_015780</name>
</gene>
<proteinExistence type="predicted"/>
<dbReference type="EMBL" id="LOSH02000004">
    <property type="protein sequence ID" value="PNM67631.1"/>
    <property type="molecule type" value="Genomic_DNA"/>
</dbReference>
<accession>A0ABX4WWH4</accession>
<keyword evidence="1" id="KW-0472">Membrane</keyword>
<evidence type="ECO:0000313" key="2">
    <source>
        <dbReference type="EMBL" id="PNM67631.1"/>
    </source>
</evidence>
<protein>
    <submittedName>
        <fullName evidence="2">Uncharacterized protein</fullName>
    </submittedName>
</protein>
<comment type="caution">
    <text evidence="2">The sequence shown here is derived from an EMBL/GenBank/DDBJ whole genome shotgun (WGS) entry which is preliminary data.</text>
</comment>
<keyword evidence="1" id="KW-0812">Transmembrane</keyword>
<dbReference type="Proteomes" id="UP000054370">
    <property type="component" value="Unassembled WGS sequence"/>
</dbReference>
<keyword evidence="1" id="KW-1133">Transmembrane helix</keyword>
<name>A0ABX4WWH4_VIBVL</name>
<keyword evidence="3" id="KW-1185">Reference proteome</keyword>
<feature type="transmembrane region" description="Helical" evidence="1">
    <location>
        <begin position="110"/>
        <end position="129"/>
    </location>
</feature>
<dbReference type="RefSeq" id="WP_038969974.1">
    <property type="nucleotide sequence ID" value="NZ_LMXV01000017.1"/>
</dbReference>
<reference evidence="2" key="1">
    <citation type="submission" date="2017-12" db="EMBL/GenBank/DDBJ databases">
        <title>FDA dAtabase for Regulatory Grade micrObial Sequences (FDA-ARGOS): Supporting development and validation of Infectious Disease Dx tests.</title>
        <authorList>
            <person name="Hoffmann M."/>
            <person name="Allard M."/>
            <person name="Evans P."/>
            <person name="Brown E."/>
            <person name="Tallon L.J."/>
            <person name="Sadzewicz L."/>
            <person name="Sengamalay N."/>
            <person name="Ott S."/>
            <person name="Godinez A."/>
            <person name="Nagaraj S."/>
            <person name="Vavikolanu K."/>
            <person name="Aluvathingal J."/>
            <person name="Nadendla S."/>
            <person name="Hobson J."/>
            <person name="Sichtig H."/>
        </authorList>
    </citation>
    <scope>NUCLEOTIDE SEQUENCE [LARGE SCALE GENOMIC DNA]</scope>
    <source>
        <strain evidence="2">FDAARGOS_118</strain>
    </source>
</reference>